<keyword evidence="3" id="KW-1185">Reference proteome</keyword>
<protein>
    <recommendedName>
        <fullName evidence="1">EF-hand domain-containing protein</fullName>
    </recommendedName>
</protein>
<feature type="domain" description="EF-hand" evidence="1">
    <location>
        <begin position="156"/>
        <end position="191"/>
    </location>
</feature>
<dbReference type="PROSITE" id="PS50222">
    <property type="entry name" value="EF_HAND_2"/>
    <property type="match status" value="1"/>
</dbReference>
<dbReference type="AlphaFoldDB" id="A0A8T2SYK4"/>
<evidence type="ECO:0000313" key="3">
    <source>
        <dbReference type="Proteomes" id="UP000825935"/>
    </source>
</evidence>
<name>A0A8T2SYK4_CERRI</name>
<dbReference type="SUPFAM" id="SSF47473">
    <property type="entry name" value="EF-hand"/>
    <property type="match status" value="1"/>
</dbReference>
<reference evidence="2" key="1">
    <citation type="submission" date="2021-08" db="EMBL/GenBank/DDBJ databases">
        <title>WGS assembly of Ceratopteris richardii.</title>
        <authorList>
            <person name="Marchant D.B."/>
            <person name="Chen G."/>
            <person name="Jenkins J."/>
            <person name="Shu S."/>
            <person name="Leebens-Mack J."/>
            <person name="Grimwood J."/>
            <person name="Schmutz J."/>
            <person name="Soltis P."/>
            <person name="Soltis D."/>
            <person name="Chen Z.-H."/>
        </authorList>
    </citation>
    <scope>NUCLEOTIDE SEQUENCE</scope>
    <source>
        <strain evidence="2">Whitten #5841</strain>
        <tissue evidence="2">Leaf</tissue>
    </source>
</reference>
<dbReference type="OrthoDB" id="26525at2759"/>
<sequence>MCRVYRLPTSRSSLNINSADQKSPSLTVSPSPASAPIALRKFRHYLDYLVQQSIASLCRSFEMAITNKDDPQILHCIFQIFDEDRDGCESADELLHSFWKLGMKTSKCSIHSLFSQLPHAPSDRLSKKECQDLYETICAPAHEFEVNDSSTLCNVEGDEELIASFHVFDKDREGCIFPTELQTLLRSLGFL</sequence>
<evidence type="ECO:0000259" key="1">
    <source>
        <dbReference type="PROSITE" id="PS50222"/>
    </source>
</evidence>
<dbReference type="InterPro" id="IPR002048">
    <property type="entry name" value="EF_hand_dom"/>
</dbReference>
<organism evidence="2 3">
    <name type="scientific">Ceratopteris richardii</name>
    <name type="common">Triangle waterfern</name>
    <dbReference type="NCBI Taxonomy" id="49495"/>
    <lineage>
        <taxon>Eukaryota</taxon>
        <taxon>Viridiplantae</taxon>
        <taxon>Streptophyta</taxon>
        <taxon>Embryophyta</taxon>
        <taxon>Tracheophyta</taxon>
        <taxon>Polypodiopsida</taxon>
        <taxon>Polypodiidae</taxon>
        <taxon>Polypodiales</taxon>
        <taxon>Pteridineae</taxon>
        <taxon>Pteridaceae</taxon>
        <taxon>Parkerioideae</taxon>
        <taxon>Ceratopteris</taxon>
    </lineage>
</organism>
<dbReference type="GO" id="GO:0005509">
    <property type="term" value="F:calcium ion binding"/>
    <property type="evidence" value="ECO:0007669"/>
    <property type="project" value="InterPro"/>
</dbReference>
<dbReference type="Proteomes" id="UP000825935">
    <property type="component" value="Chromosome 17"/>
</dbReference>
<gene>
    <name evidence="2" type="ORF">KP509_17G067000</name>
</gene>
<dbReference type="InterPro" id="IPR011992">
    <property type="entry name" value="EF-hand-dom_pair"/>
</dbReference>
<dbReference type="EMBL" id="CM035422">
    <property type="protein sequence ID" value="KAH7373647.1"/>
    <property type="molecule type" value="Genomic_DNA"/>
</dbReference>
<comment type="caution">
    <text evidence="2">The sequence shown here is derived from an EMBL/GenBank/DDBJ whole genome shotgun (WGS) entry which is preliminary data.</text>
</comment>
<dbReference type="Gene3D" id="1.10.238.10">
    <property type="entry name" value="EF-hand"/>
    <property type="match status" value="2"/>
</dbReference>
<accession>A0A8T2SYK4</accession>
<evidence type="ECO:0000313" key="2">
    <source>
        <dbReference type="EMBL" id="KAH7373647.1"/>
    </source>
</evidence>
<proteinExistence type="predicted"/>